<sequence>MGAAKSGCGFPWRRSWGGLGLKASSMTQLKTRPETSPNVSEQKDIVRSREEHIIEQQEVPLLSLPVEILQEISSYLEASSAASFSLSTRYVHYALGNQHLRTIVQTSSSVFEKRKNLEILERAFSSHYYCAWCDKFHEHELAGGPRNYPKETERDCHEYNSYLHAGKDYVLTFHHIKLALNRHLWGPSFGISLQDLCYRTSTIEKFKHHQISTALEINAKVVDSRLILHSTFSWTLPRAAISGSDFVTRLLALCPHIVKGHRDSKEGHTGLIAHVARTAQALSLGPRKPWLCAVCATDFLFAEHHLPSQHVEYRLQTWRDLGDGRNPFSVAWRAHGEIGGGIPGFGGDVIRLTMFRAGQIREAFEGEDDQIRANDDIISRNEGLVKGRLVQQIIVPRYRRPKMEVQVVGPEVQRQHLEYRDGRSTGEADIRDEAGRRRDGLYYV</sequence>
<dbReference type="PROSITE" id="PS50181">
    <property type="entry name" value="FBOX"/>
    <property type="match status" value="1"/>
</dbReference>
<accession>A0A6A5VXV7</accession>
<gene>
    <name evidence="2" type="ORF">P154DRAFT_527586</name>
</gene>
<evidence type="ECO:0000259" key="1">
    <source>
        <dbReference type="PROSITE" id="PS50181"/>
    </source>
</evidence>
<dbReference type="AlphaFoldDB" id="A0A6A5VXV7"/>
<dbReference type="InterPro" id="IPR001810">
    <property type="entry name" value="F-box_dom"/>
</dbReference>
<reference evidence="2" key="1">
    <citation type="journal article" date="2020" name="Stud. Mycol.">
        <title>101 Dothideomycetes genomes: a test case for predicting lifestyles and emergence of pathogens.</title>
        <authorList>
            <person name="Haridas S."/>
            <person name="Albert R."/>
            <person name="Binder M."/>
            <person name="Bloem J."/>
            <person name="Labutti K."/>
            <person name="Salamov A."/>
            <person name="Andreopoulos B."/>
            <person name="Baker S."/>
            <person name="Barry K."/>
            <person name="Bills G."/>
            <person name="Bluhm B."/>
            <person name="Cannon C."/>
            <person name="Castanera R."/>
            <person name="Culley D."/>
            <person name="Daum C."/>
            <person name="Ezra D."/>
            <person name="Gonzalez J."/>
            <person name="Henrissat B."/>
            <person name="Kuo A."/>
            <person name="Liang C."/>
            <person name="Lipzen A."/>
            <person name="Lutzoni F."/>
            <person name="Magnuson J."/>
            <person name="Mondo S."/>
            <person name="Nolan M."/>
            <person name="Ohm R."/>
            <person name="Pangilinan J."/>
            <person name="Park H.-J."/>
            <person name="Ramirez L."/>
            <person name="Alfaro M."/>
            <person name="Sun H."/>
            <person name="Tritt A."/>
            <person name="Yoshinaga Y."/>
            <person name="Zwiers L.-H."/>
            <person name="Turgeon B."/>
            <person name="Goodwin S."/>
            <person name="Spatafora J."/>
            <person name="Crous P."/>
            <person name="Grigoriev I."/>
        </authorList>
    </citation>
    <scope>NUCLEOTIDE SEQUENCE</scope>
    <source>
        <strain evidence="2">CBS 123094</strain>
    </source>
</reference>
<dbReference type="EMBL" id="ML977689">
    <property type="protein sequence ID" value="KAF1993717.1"/>
    <property type="molecule type" value="Genomic_DNA"/>
</dbReference>
<name>A0A6A5VXV7_9PLEO</name>
<proteinExistence type="predicted"/>
<evidence type="ECO:0000313" key="2">
    <source>
        <dbReference type="EMBL" id="KAF1993717.1"/>
    </source>
</evidence>
<protein>
    <recommendedName>
        <fullName evidence="1">F-box domain-containing protein</fullName>
    </recommendedName>
</protein>
<keyword evidence="3" id="KW-1185">Reference proteome</keyword>
<evidence type="ECO:0000313" key="3">
    <source>
        <dbReference type="Proteomes" id="UP000799779"/>
    </source>
</evidence>
<feature type="domain" description="F-box" evidence="1">
    <location>
        <begin position="58"/>
        <end position="114"/>
    </location>
</feature>
<dbReference type="OrthoDB" id="3766406at2759"/>
<dbReference type="Proteomes" id="UP000799779">
    <property type="component" value="Unassembled WGS sequence"/>
</dbReference>
<organism evidence="2 3">
    <name type="scientific">Amniculicola lignicola CBS 123094</name>
    <dbReference type="NCBI Taxonomy" id="1392246"/>
    <lineage>
        <taxon>Eukaryota</taxon>
        <taxon>Fungi</taxon>
        <taxon>Dikarya</taxon>
        <taxon>Ascomycota</taxon>
        <taxon>Pezizomycotina</taxon>
        <taxon>Dothideomycetes</taxon>
        <taxon>Pleosporomycetidae</taxon>
        <taxon>Pleosporales</taxon>
        <taxon>Amniculicolaceae</taxon>
        <taxon>Amniculicola</taxon>
    </lineage>
</organism>